<gene>
    <name evidence="3" type="ORF">OHU17_35820</name>
</gene>
<dbReference type="RefSeq" id="WP_073776682.1">
    <property type="nucleotide sequence ID" value="NZ_BMVE01000016.1"/>
</dbReference>
<keyword evidence="3" id="KW-0614">Plasmid</keyword>
<dbReference type="Gene3D" id="3.40.30.10">
    <property type="entry name" value="Glutaredoxin"/>
    <property type="match status" value="1"/>
</dbReference>
<feature type="domain" description="DSBA-like thioredoxin" evidence="2">
    <location>
        <begin position="5"/>
        <end position="181"/>
    </location>
</feature>
<feature type="region of interest" description="Disordered" evidence="1">
    <location>
        <begin position="195"/>
        <end position="223"/>
    </location>
</feature>
<dbReference type="InterPro" id="IPR001853">
    <property type="entry name" value="DSBA-like_thioredoxin_dom"/>
</dbReference>
<dbReference type="PANTHER" id="PTHR13887:SF33">
    <property type="entry name" value="ISOMERASE"/>
    <property type="match status" value="1"/>
</dbReference>
<evidence type="ECO:0000313" key="4">
    <source>
        <dbReference type="Proteomes" id="UP001432075"/>
    </source>
</evidence>
<protein>
    <submittedName>
        <fullName evidence="3">DsbA family protein</fullName>
    </submittedName>
</protein>
<dbReference type="Pfam" id="PF01323">
    <property type="entry name" value="DSBA"/>
    <property type="match status" value="1"/>
</dbReference>
<dbReference type="PANTHER" id="PTHR13887">
    <property type="entry name" value="GLUTATHIONE S-TRANSFERASE KAPPA"/>
    <property type="match status" value="1"/>
</dbReference>
<evidence type="ECO:0000259" key="2">
    <source>
        <dbReference type="Pfam" id="PF01323"/>
    </source>
</evidence>
<dbReference type="InterPro" id="IPR036249">
    <property type="entry name" value="Thioredoxin-like_sf"/>
</dbReference>
<proteinExistence type="predicted"/>
<name>A0ABZ1RY19_9ACTN</name>
<geneLocation type="plasmid" evidence="3 4">
    <name>unnamed1</name>
</geneLocation>
<accession>A0ABZ1RY19</accession>
<organism evidence="3 4">
    <name type="scientific">Streptomyces goshikiensis</name>
    <dbReference type="NCBI Taxonomy" id="1942"/>
    <lineage>
        <taxon>Bacteria</taxon>
        <taxon>Bacillati</taxon>
        <taxon>Actinomycetota</taxon>
        <taxon>Actinomycetes</taxon>
        <taxon>Kitasatosporales</taxon>
        <taxon>Streptomycetaceae</taxon>
        <taxon>Streptomyces</taxon>
    </lineage>
</organism>
<keyword evidence="4" id="KW-1185">Reference proteome</keyword>
<sequence length="267" mass="28850">MAVGIDSWFDYGCPSSMITRHFLTEELAGSGVQVRWHPHESRRGAWDPVWSAQRWDRGLRPLADRLGVRVSPVAPANTSSRLALQGYQYAADHGRGDAYSDQVFSARFTEGQDIADLAVLAEAARRAGLDPERFRAAVRSPYYVRRHQEAVTPRRSVRIAPTVVADGYRVEGVPTGAQMAKLIALSRSSPRASTAAAPAAAASPPGVKALRRAPGERTAAGRQKARRARLAACAVVEVAEGDLQEFVERDGDAAGQPVEEPGVRRCG</sequence>
<reference evidence="3" key="1">
    <citation type="submission" date="2022-10" db="EMBL/GenBank/DDBJ databases">
        <title>The complete genomes of actinobacterial strains from the NBC collection.</title>
        <authorList>
            <person name="Joergensen T.S."/>
            <person name="Alvarez Arevalo M."/>
            <person name="Sterndorff E.B."/>
            <person name="Faurdal D."/>
            <person name="Vuksanovic O."/>
            <person name="Mourched A.-S."/>
            <person name="Charusanti P."/>
            <person name="Shaw S."/>
            <person name="Blin K."/>
            <person name="Weber T."/>
        </authorList>
    </citation>
    <scope>NUCLEOTIDE SEQUENCE</scope>
    <source>
        <strain evidence="3">NBC_00283</strain>
        <plasmid evidence="3">unnamed1</plasmid>
    </source>
</reference>
<evidence type="ECO:0000313" key="3">
    <source>
        <dbReference type="EMBL" id="WUO51241.1"/>
    </source>
</evidence>
<feature type="compositionally biased region" description="Low complexity" evidence="1">
    <location>
        <begin position="195"/>
        <end position="205"/>
    </location>
</feature>
<dbReference type="SUPFAM" id="SSF52833">
    <property type="entry name" value="Thioredoxin-like"/>
    <property type="match status" value="1"/>
</dbReference>
<evidence type="ECO:0000256" key="1">
    <source>
        <dbReference type="SAM" id="MobiDB-lite"/>
    </source>
</evidence>
<dbReference type="Proteomes" id="UP001432075">
    <property type="component" value="Plasmid unnamed1"/>
</dbReference>
<dbReference type="GeneID" id="91414013"/>
<dbReference type="EMBL" id="CP108058">
    <property type="protein sequence ID" value="WUO51241.1"/>
    <property type="molecule type" value="Genomic_DNA"/>
</dbReference>